<evidence type="ECO:0000313" key="1">
    <source>
        <dbReference type="EMBL" id="KAF7513004.1"/>
    </source>
</evidence>
<protein>
    <recommendedName>
        <fullName evidence="3">HTH CENPB-type domain-containing protein</fullName>
    </recommendedName>
</protein>
<dbReference type="OrthoDB" id="4324149at2759"/>
<reference evidence="1" key="1">
    <citation type="submission" date="2020-02" db="EMBL/GenBank/DDBJ databases">
        <authorList>
            <person name="Palmer J.M."/>
        </authorList>
    </citation>
    <scope>NUCLEOTIDE SEQUENCE</scope>
    <source>
        <strain evidence="1">EPUS1.4</strain>
        <tissue evidence="1">Thallus</tissue>
    </source>
</reference>
<organism evidence="1 2">
    <name type="scientific">Endocarpon pusillum</name>
    <dbReference type="NCBI Taxonomy" id="364733"/>
    <lineage>
        <taxon>Eukaryota</taxon>
        <taxon>Fungi</taxon>
        <taxon>Dikarya</taxon>
        <taxon>Ascomycota</taxon>
        <taxon>Pezizomycotina</taxon>
        <taxon>Eurotiomycetes</taxon>
        <taxon>Chaetothyriomycetidae</taxon>
        <taxon>Verrucariales</taxon>
        <taxon>Verrucariaceae</taxon>
        <taxon>Endocarpon</taxon>
    </lineage>
</organism>
<name>A0A8H7ASZ7_9EURO</name>
<dbReference type="Proteomes" id="UP000606974">
    <property type="component" value="Unassembled WGS sequence"/>
</dbReference>
<dbReference type="AlphaFoldDB" id="A0A8H7ASZ7"/>
<keyword evidence="2" id="KW-1185">Reference proteome</keyword>
<proteinExistence type="predicted"/>
<dbReference type="EMBL" id="JAACFV010000008">
    <property type="protein sequence ID" value="KAF7513004.1"/>
    <property type="molecule type" value="Genomic_DNA"/>
</dbReference>
<gene>
    <name evidence="1" type="ORF">GJ744_011270</name>
</gene>
<comment type="caution">
    <text evidence="1">The sequence shown here is derived from an EMBL/GenBank/DDBJ whole genome shotgun (WGS) entry which is preliminary data.</text>
</comment>
<accession>A0A8H7ASZ7</accession>
<sequence length="125" mass="14451">MAEREPDDLQDDIIERAAEDYRKRIEAGGNPGALKKWAEQYGVSRYRLMRRLKGIGPRRDRIPVNRKLSEAQEAALVQYIRDMDDIGTSIRIDQVANVANHILATDWPEDTGEPLIVHKVWPKRF</sequence>
<evidence type="ECO:0000313" key="2">
    <source>
        <dbReference type="Proteomes" id="UP000606974"/>
    </source>
</evidence>
<evidence type="ECO:0008006" key="3">
    <source>
        <dbReference type="Google" id="ProtNLM"/>
    </source>
</evidence>